<dbReference type="KEGG" id="lsf:I8J32_010165"/>
<keyword evidence="4" id="KW-1185">Reference proteome</keyword>
<dbReference type="Gene3D" id="3.30.450.40">
    <property type="match status" value="1"/>
</dbReference>
<evidence type="ECO:0000256" key="1">
    <source>
        <dbReference type="SAM" id="MobiDB-lite"/>
    </source>
</evidence>
<dbReference type="SMART" id="SM00065">
    <property type="entry name" value="GAF"/>
    <property type="match status" value="1"/>
</dbReference>
<gene>
    <name evidence="3" type="ORF">I8J32_010165</name>
</gene>
<dbReference type="EMBL" id="CP071518">
    <property type="protein sequence ID" value="QSX77171.1"/>
    <property type="molecule type" value="Genomic_DNA"/>
</dbReference>
<dbReference type="InterPro" id="IPR050923">
    <property type="entry name" value="Cell_Proc_Reg/RNA_Proc"/>
</dbReference>
<evidence type="ECO:0000259" key="2">
    <source>
        <dbReference type="PROSITE" id="PS50006"/>
    </source>
</evidence>
<dbReference type="CDD" id="cd00060">
    <property type="entry name" value="FHA"/>
    <property type="match status" value="1"/>
</dbReference>
<accession>A0A974XWH7</accession>
<dbReference type="PROSITE" id="PS50006">
    <property type="entry name" value="FHA_DOMAIN"/>
    <property type="match status" value="1"/>
</dbReference>
<dbReference type="Pfam" id="PF00498">
    <property type="entry name" value="FHA"/>
    <property type="match status" value="1"/>
</dbReference>
<feature type="region of interest" description="Disordered" evidence="1">
    <location>
        <begin position="103"/>
        <end position="132"/>
    </location>
</feature>
<dbReference type="SMART" id="SM00240">
    <property type="entry name" value="FHA"/>
    <property type="match status" value="1"/>
</dbReference>
<dbReference type="Pfam" id="PF01590">
    <property type="entry name" value="GAF"/>
    <property type="match status" value="1"/>
</dbReference>
<feature type="domain" description="FHA" evidence="2">
    <location>
        <begin position="25"/>
        <end position="74"/>
    </location>
</feature>
<dbReference type="InterPro" id="IPR029016">
    <property type="entry name" value="GAF-like_dom_sf"/>
</dbReference>
<protein>
    <submittedName>
        <fullName evidence="3">FHA domain-containing protein</fullName>
    </submittedName>
</protein>
<dbReference type="RefSeq" id="WP_207526550.1">
    <property type="nucleotide sequence ID" value="NZ_CP071518.1"/>
</dbReference>
<reference evidence="3 4" key="1">
    <citation type="submission" date="2021-03" db="EMBL/GenBank/DDBJ databases">
        <title>Lysobacter sp. nov. isolated from soil of gangwondo yeongwol, south Korea.</title>
        <authorList>
            <person name="Kim K.R."/>
            <person name="Kim K.H."/>
            <person name="Jeon C.O."/>
        </authorList>
    </citation>
    <scope>NUCLEOTIDE SEQUENCE [LARGE SCALE GENOMIC DNA]</scope>
    <source>
        <strain evidence="3 4">R19</strain>
    </source>
</reference>
<dbReference type="Proteomes" id="UP000639274">
    <property type="component" value="Chromosome"/>
</dbReference>
<evidence type="ECO:0000313" key="4">
    <source>
        <dbReference type="Proteomes" id="UP000639274"/>
    </source>
</evidence>
<dbReference type="InterPro" id="IPR008984">
    <property type="entry name" value="SMAD_FHA_dom_sf"/>
</dbReference>
<dbReference type="InterPro" id="IPR000253">
    <property type="entry name" value="FHA_dom"/>
</dbReference>
<dbReference type="AlphaFoldDB" id="A0A974XWH7"/>
<sequence>MQARLIAYPPDAAAVTRWIPTGERLTIGREPTCGLVIEHPSISRNHAEIHFDGEGWRVRDLGSKNGTFVDGIQARDHPLPKGCWLRLGDCHIDFGVYDDERAAQQRDRQSRQRALSQALTRQMTGDQGQGDSLPAHVLRGVVELAGCSRGFMLLSDPKVGDFTVRASLQMDPDALDDRAFSGSVGAVQRVLGDGRPLVVNDVGGEQWLAGRASVITGGMTTLVCLPLSDGHEVFGAIYADRRNGPGAPAGEPITDFELELLGAFTESATLYLLARRAMQSLDAPRWRTILERQATLAHEADAAR</sequence>
<name>A0A974XWH7_9GAMM</name>
<dbReference type="Gene3D" id="2.60.200.20">
    <property type="match status" value="1"/>
</dbReference>
<organism evidence="3 4">
    <name type="scientific">Agrilutibacter solisilvae</name>
    <dbReference type="NCBI Taxonomy" id="2763317"/>
    <lineage>
        <taxon>Bacteria</taxon>
        <taxon>Pseudomonadati</taxon>
        <taxon>Pseudomonadota</taxon>
        <taxon>Gammaproteobacteria</taxon>
        <taxon>Lysobacterales</taxon>
        <taxon>Lysobacteraceae</taxon>
        <taxon>Agrilutibacter</taxon>
    </lineage>
</organism>
<dbReference type="SUPFAM" id="SSF49879">
    <property type="entry name" value="SMAD/FHA domain"/>
    <property type="match status" value="1"/>
</dbReference>
<feature type="compositionally biased region" description="Polar residues" evidence="1">
    <location>
        <begin position="120"/>
        <end position="130"/>
    </location>
</feature>
<evidence type="ECO:0000313" key="3">
    <source>
        <dbReference type="EMBL" id="QSX77171.1"/>
    </source>
</evidence>
<proteinExistence type="predicted"/>
<dbReference type="PANTHER" id="PTHR23308">
    <property type="entry name" value="NUCLEAR INHIBITOR OF PROTEIN PHOSPHATASE-1"/>
    <property type="match status" value="1"/>
</dbReference>
<dbReference type="InterPro" id="IPR003018">
    <property type="entry name" value="GAF"/>
</dbReference>
<dbReference type="SUPFAM" id="SSF55781">
    <property type="entry name" value="GAF domain-like"/>
    <property type="match status" value="1"/>
</dbReference>